<evidence type="ECO:0000256" key="5">
    <source>
        <dbReference type="ARBA" id="ARBA00023136"/>
    </source>
</evidence>
<evidence type="ECO:0000259" key="9">
    <source>
        <dbReference type="Pfam" id="PF02608"/>
    </source>
</evidence>
<feature type="domain" description="ABC transporter substrate-binding protein PnrA-like" evidence="9">
    <location>
        <begin position="52"/>
        <end position="350"/>
    </location>
</feature>
<dbReference type="AlphaFoldDB" id="A0A8J3IHH4"/>
<sequence>MRKSGNLMWVASLVALFALLLTACGGGGGSTGGSTSGNGGSTPSTNKTPLKVALVTDIGGLNDNGFNHLAYTGYSKAQKEFGFTSQIIQTQSQNDYITNLTSAARAADLVIGVGFLMATPVDQVAKQFTNKKFALIDACPTPAGKSDCETLPNVASLFFKEQEAGCLVGAAAAQMELDGKAKISKLLGKNTIGAVGGQSIPPVNRYIAGYKFCAKKVDPNVNVVVNYSQDFTSPAKCKDLALSQINQHQADIIFQVAGGCGVGALDAADQKGVFGIGVDADQSYIHSSVITSALKRVDVAVYDTIKSSQDGQFTNNPPTFDLSHDGVGYAPFSKDVPDDAKAKADDYANQIKSGSLTPPADIPA</sequence>
<evidence type="ECO:0000256" key="3">
    <source>
        <dbReference type="ARBA" id="ARBA00022475"/>
    </source>
</evidence>
<keyword evidence="4 8" id="KW-0732">Signal</keyword>
<feature type="compositionally biased region" description="Basic and acidic residues" evidence="7">
    <location>
        <begin position="335"/>
        <end position="346"/>
    </location>
</feature>
<comment type="subcellular location">
    <subcellularLocation>
        <location evidence="1">Cell membrane</location>
        <topology evidence="1">Lipid-anchor</topology>
    </subcellularLocation>
</comment>
<keyword evidence="11" id="KW-1185">Reference proteome</keyword>
<gene>
    <name evidence="10" type="ORF">KSF_037860</name>
</gene>
<organism evidence="10 11">
    <name type="scientific">Reticulibacter mediterranei</name>
    <dbReference type="NCBI Taxonomy" id="2778369"/>
    <lineage>
        <taxon>Bacteria</taxon>
        <taxon>Bacillati</taxon>
        <taxon>Chloroflexota</taxon>
        <taxon>Ktedonobacteria</taxon>
        <taxon>Ktedonobacterales</taxon>
        <taxon>Reticulibacteraceae</taxon>
        <taxon>Reticulibacter</taxon>
    </lineage>
</organism>
<dbReference type="InterPro" id="IPR003760">
    <property type="entry name" value="PnrA-like"/>
</dbReference>
<dbReference type="Pfam" id="PF02608">
    <property type="entry name" value="Bmp"/>
    <property type="match status" value="1"/>
</dbReference>
<evidence type="ECO:0000256" key="7">
    <source>
        <dbReference type="SAM" id="MobiDB-lite"/>
    </source>
</evidence>
<dbReference type="EMBL" id="BNJK01000001">
    <property type="protein sequence ID" value="GHO93738.1"/>
    <property type="molecule type" value="Genomic_DNA"/>
</dbReference>
<dbReference type="SUPFAM" id="SSF53822">
    <property type="entry name" value="Periplasmic binding protein-like I"/>
    <property type="match status" value="1"/>
</dbReference>
<dbReference type="PANTHER" id="PTHR34296:SF2">
    <property type="entry name" value="ABC TRANSPORTER GUANOSINE-BINDING PROTEIN NUPN"/>
    <property type="match status" value="1"/>
</dbReference>
<dbReference type="PANTHER" id="PTHR34296">
    <property type="entry name" value="TRANSCRIPTIONAL ACTIVATOR PROTEIN MED"/>
    <property type="match status" value="1"/>
</dbReference>
<dbReference type="Proteomes" id="UP000597444">
    <property type="component" value="Unassembled WGS sequence"/>
</dbReference>
<dbReference type="RefSeq" id="WP_220204509.1">
    <property type="nucleotide sequence ID" value="NZ_BNJK01000001.1"/>
</dbReference>
<keyword evidence="5" id="KW-0472">Membrane</keyword>
<dbReference type="InterPro" id="IPR028082">
    <property type="entry name" value="Peripla_BP_I"/>
</dbReference>
<dbReference type="PROSITE" id="PS51257">
    <property type="entry name" value="PROKAR_LIPOPROTEIN"/>
    <property type="match status" value="1"/>
</dbReference>
<evidence type="ECO:0000313" key="11">
    <source>
        <dbReference type="Proteomes" id="UP000597444"/>
    </source>
</evidence>
<protein>
    <submittedName>
        <fullName evidence="10">BMP family ABC transporter substrate-binding protein</fullName>
    </submittedName>
</protein>
<dbReference type="GO" id="GO:0005886">
    <property type="term" value="C:plasma membrane"/>
    <property type="evidence" value="ECO:0007669"/>
    <property type="project" value="UniProtKB-SubCell"/>
</dbReference>
<evidence type="ECO:0000256" key="8">
    <source>
        <dbReference type="SAM" id="SignalP"/>
    </source>
</evidence>
<evidence type="ECO:0000256" key="6">
    <source>
        <dbReference type="ARBA" id="ARBA00023288"/>
    </source>
</evidence>
<comment type="caution">
    <text evidence="10">The sequence shown here is derived from an EMBL/GenBank/DDBJ whole genome shotgun (WGS) entry which is preliminary data.</text>
</comment>
<evidence type="ECO:0000313" key="10">
    <source>
        <dbReference type="EMBL" id="GHO93738.1"/>
    </source>
</evidence>
<feature type="chain" id="PRO_5035252060" evidence="8">
    <location>
        <begin position="24"/>
        <end position="364"/>
    </location>
</feature>
<comment type="similarity">
    <text evidence="2">Belongs to the BMP lipoprotein family.</text>
</comment>
<dbReference type="InterPro" id="IPR050957">
    <property type="entry name" value="BMP_lipoprotein"/>
</dbReference>
<reference evidence="10" key="1">
    <citation type="submission" date="2020-10" db="EMBL/GenBank/DDBJ databases">
        <title>Taxonomic study of unclassified bacteria belonging to the class Ktedonobacteria.</title>
        <authorList>
            <person name="Yabe S."/>
            <person name="Wang C.M."/>
            <person name="Zheng Y."/>
            <person name="Sakai Y."/>
            <person name="Cavaletti L."/>
            <person name="Monciardini P."/>
            <person name="Donadio S."/>
        </authorList>
    </citation>
    <scope>NUCLEOTIDE SEQUENCE</scope>
    <source>
        <strain evidence="10">ID150040</strain>
    </source>
</reference>
<name>A0A8J3IHH4_9CHLR</name>
<dbReference type="Gene3D" id="3.40.50.2300">
    <property type="match status" value="2"/>
</dbReference>
<accession>A0A8J3IHH4</accession>
<evidence type="ECO:0000256" key="4">
    <source>
        <dbReference type="ARBA" id="ARBA00022729"/>
    </source>
</evidence>
<proteinExistence type="inferred from homology"/>
<evidence type="ECO:0000256" key="1">
    <source>
        <dbReference type="ARBA" id="ARBA00004193"/>
    </source>
</evidence>
<feature type="signal peptide" evidence="8">
    <location>
        <begin position="1"/>
        <end position="23"/>
    </location>
</feature>
<feature type="region of interest" description="Disordered" evidence="7">
    <location>
        <begin position="334"/>
        <end position="364"/>
    </location>
</feature>
<dbReference type="CDD" id="cd06354">
    <property type="entry name" value="PBP1_PrnA-like"/>
    <property type="match status" value="1"/>
</dbReference>
<keyword evidence="6" id="KW-0449">Lipoprotein</keyword>
<keyword evidence="3" id="KW-1003">Cell membrane</keyword>
<evidence type="ECO:0000256" key="2">
    <source>
        <dbReference type="ARBA" id="ARBA00008610"/>
    </source>
</evidence>